<evidence type="ECO:0000313" key="20">
    <source>
        <dbReference type="Proteomes" id="UP000249299"/>
    </source>
</evidence>
<dbReference type="InterPro" id="IPR020562">
    <property type="entry name" value="PRibGlycinamide_synth_N"/>
</dbReference>
<proteinExistence type="inferred from homology"/>
<dbReference type="Gene3D" id="3.30.1490.20">
    <property type="entry name" value="ATP-grasp fold, A domain"/>
    <property type="match status" value="1"/>
</dbReference>
<reference evidence="19 20" key="1">
    <citation type="submission" date="2017-07" db="EMBL/GenBank/DDBJ databases">
        <title>Draft Genome Sequences of Select Purple Nonsulfur Bacteria.</title>
        <authorList>
            <person name="Lasarre B."/>
            <person name="Mckinlay J.B."/>
        </authorList>
    </citation>
    <scope>NUCLEOTIDE SEQUENCE [LARGE SCALE GENOMIC DNA]</scope>
    <source>
        <strain evidence="19 20">DSM 11290</strain>
    </source>
</reference>
<accession>A0A327JQW5</accession>
<evidence type="ECO:0000256" key="7">
    <source>
        <dbReference type="ARBA" id="ARBA00022741"/>
    </source>
</evidence>
<comment type="caution">
    <text evidence="19">The sequence shown here is derived from an EMBL/GenBank/DDBJ whole genome shotgun (WGS) entry which is preliminary data.</text>
</comment>
<comment type="cofactor">
    <cofactor evidence="2">
        <name>Mg(2+)</name>
        <dbReference type="ChEBI" id="CHEBI:18420"/>
    </cofactor>
</comment>
<gene>
    <name evidence="15" type="primary">purD</name>
    <name evidence="19" type="ORF">CH339_08130</name>
</gene>
<dbReference type="UniPathway" id="UPA00074">
    <property type="reaction ID" value="UER00125"/>
</dbReference>
<dbReference type="AlphaFoldDB" id="A0A327JQW5"/>
<keyword evidence="11" id="KW-0464">Manganese</keyword>
<dbReference type="FunFam" id="3.40.50.20:FF:000006">
    <property type="entry name" value="Phosphoribosylamine--glycine ligase, chloroplastic"/>
    <property type="match status" value="1"/>
</dbReference>
<dbReference type="GO" id="GO:0009113">
    <property type="term" value="P:purine nucleobase biosynthetic process"/>
    <property type="evidence" value="ECO:0007669"/>
    <property type="project" value="InterPro"/>
</dbReference>
<dbReference type="FunFam" id="3.30.470.20:FF:000031">
    <property type="entry name" value="Phosphoribosylamine--glycine ligase"/>
    <property type="match status" value="1"/>
</dbReference>
<comment type="similarity">
    <text evidence="12 15">Belongs to the GARS family.</text>
</comment>
<evidence type="ECO:0000256" key="11">
    <source>
        <dbReference type="ARBA" id="ARBA00023211"/>
    </source>
</evidence>
<evidence type="ECO:0000256" key="3">
    <source>
        <dbReference type="ARBA" id="ARBA00005174"/>
    </source>
</evidence>
<evidence type="ECO:0000256" key="5">
    <source>
        <dbReference type="ARBA" id="ARBA00022598"/>
    </source>
</evidence>
<keyword evidence="10" id="KW-0460">Magnesium</keyword>
<organism evidence="19 20">
    <name type="scientific">Rhodobium orientis</name>
    <dbReference type="NCBI Taxonomy" id="34017"/>
    <lineage>
        <taxon>Bacteria</taxon>
        <taxon>Pseudomonadati</taxon>
        <taxon>Pseudomonadota</taxon>
        <taxon>Alphaproteobacteria</taxon>
        <taxon>Hyphomicrobiales</taxon>
        <taxon>Rhodobiaceae</taxon>
        <taxon>Rhodobium</taxon>
    </lineage>
</organism>
<dbReference type="EMBL" id="NPEV01000012">
    <property type="protein sequence ID" value="RAI28055.1"/>
    <property type="molecule type" value="Genomic_DNA"/>
</dbReference>
<dbReference type="HAMAP" id="MF_00138">
    <property type="entry name" value="GARS"/>
    <property type="match status" value="1"/>
</dbReference>
<dbReference type="NCBIfam" id="TIGR00877">
    <property type="entry name" value="purD"/>
    <property type="match status" value="1"/>
</dbReference>
<dbReference type="PANTHER" id="PTHR43472">
    <property type="entry name" value="PHOSPHORIBOSYLAMINE--GLYCINE LIGASE"/>
    <property type="match status" value="1"/>
</dbReference>
<dbReference type="Pfam" id="PF02843">
    <property type="entry name" value="GARS_C"/>
    <property type="match status" value="1"/>
</dbReference>
<keyword evidence="5 15" id="KW-0436">Ligase</keyword>
<evidence type="ECO:0000256" key="2">
    <source>
        <dbReference type="ARBA" id="ARBA00001946"/>
    </source>
</evidence>
<keyword evidence="20" id="KW-1185">Reference proteome</keyword>
<evidence type="ECO:0000256" key="12">
    <source>
        <dbReference type="ARBA" id="ARBA00038345"/>
    </source>
</evidence>
<dbReference type="SMART" id="SM01209">
    <property type="entry name" value="GARS_A"/>
    <property type="match status" value="1"/>
</dbReference>
<dbReference type="Proteomes" id="UP000249299">
    <property type="component" value="Unassembled WGS sequence"/>
</dbReference>
<evidence type="ECO:0000256" key="8">
    <source>
        <dbReference type="ARBA" id="ARBA00022755"/>
    </source>
</evidence>
<protein>
    <recommendedName>
        <fullName evidence="4 15">Phosphoribosylamine--glycine ligase</fullName>
        <ecNumber evidence="4 15">6.3.4.13</ecNumber>
    </recommendedName>
    <alternativeName>
        <fullName evidence="15">GARS</fullName>
    </alternativeName>
    <alternativeName>
        <fullName evidence="13 15">Glycinamide ribonucleotide synthetase</fullName>
    </alternativeName>
    <alternativeName>
        <fullName evidence="14 15">Phosphoribosylglycinamide synthetase</fullName>
    </alternativeName>
</protein>
<dbReference type="InterPro" id="IPR037123">
    <property type="entry name" value="PRibGlycinamide_synth_C_sf"/>
</dbReference>
<dbReference type="InterPro" id="IPR020559">
    <property type="entry name" value="PRibGlycinamide_synth_CS"/>
</dbReference>
<keyword evidence="7 16" id="KW-0547">Nucleotide-binding</keyword>
<dbReference type="InterPro" id="IPR000115">
    <property type="entry name" value="PRibGlycinamide_synth"/>
</dbReference>
<evidence type="ECO:0000256" key="15">
    <source>
        <dbReference type="HAMAP-Rule" id="MF_00138"/>
    </source>
</evidence>
<sequence length="460" mass="48311">MNVLLIGSGGREHALAVTIARSPMCDTLFAAPGNAGIADVAECVDVNVSDHDAVIAFCRDREIGLVVVGPEAPLVAGLVDDLDAAGIKAFGPSKEAARLEGSKAFTKEICDRARIPTARYRRYDDPSAAKLYLSVIGTPIVVKADGLAAGKGVVVAETSAEAVAAVDACFEGGMAGGVVIEECMVGEEASFFALTDGTTVVPLATAQDHKRVGDGDTGPNTGGMGAYSPAPAMTPDLVARTMREIVEPTVKELAKAGITYRGVLYAGLMLTKQGPKLIEYNVRFGDPECQVLMARLKDDLLPLLSACADGTLEPTELSWRPETALTVVMASKGYPGSYEKRTEIANVDAAAAMEDVTVTHAGTAREGDRLLATGGRVLNVTALGKTVRQAQTRAYQAVDAIDWPNGFCRRDIGWQAIAREDAESGPETPEETPEETPAEQQEETAVEAESKPEGDADKTA</sequence>
<evidence type="ECO:0000256" key="13">
    <source>
        <dbReference type="ARBA" id="ARBA00042242"/>
    </source>
</evidence>
<evidence type="ECO:0000256" key="1">
    <source>
        <dbReference type="ARBA" id="ARBA00001936"/>
    </source>
</evidence>
<name>A0A327JQW5_9HYPH</name>
<evidence type="ECO:0000256" key="16">
    <source>
        <dbReference type="PROSITE-ProRule" id="PRU00409"/>
    </source>
</evidence>
<evidence type="ECO:0000256" key="10">
    <source>
        <dbReference type="ARBA" id="ARBA00022842"/>
    </source>
</evidence>
<dbReference type="GO" id="GO:0004637">
    <property type="term" value="F:phosphoribosylamine-glycine ligase activity"/>
    <property type="evidence" value="ECO:0007669"/>
    <property type="project" value="UniProtKB-UniRule"/>
</dbReference>
<feature type="compositionally biased region" description="Acidic residues" evidence="17">
    <location>
        <begin position="428"/>
        <end position="446"/>
    </location>
</feature>
<feature type="region of interest" description="Disordered" evidence="17">
    <location>
        <begin position="417"/>
        <end position="460"/>
    </location>
</feature>
<comment type="pathway">
    <text evidence="3 15">Purine metabolism; IMP biosynthesis via de novo pathway; N(1)-(5-phospho-D-ribosyl)glycinamide from 5-phospho-alpha-D-ribose 1-diphosphate: step 2/2.</text>
</comment>
<dbReference type="GO" id="GO:0046872">
    <property type="term" value="F:metal ion binding"/>
    <property type="evidence" value="ECO:0007669"/>
    <property type="project" value="UniProtKB-KW"/>
</dbReference>
<dbReference type="GO" id="GO:0006189">
    <property type="term" value="P:'de novo' IMP biosynthetic process"/>
    <property type="evidence" value="ECO:0007669"/>
    <property type="project" value="UniProtKB-UniRule"/>
</dbReference>
<dbReference type="OrthoDB" id="9807240at2"/>
<dbReference type="InterPro" id="IPR016185">
    <property type="entry name" value="PreATP-grasp_dom_sf"/>
</dbReference>
<evidence type="ECO:0000256" key="14">
    <source>
        <dbReference type="ARBA" id="ARBA00042864"/>
    </source>
</evidence>
<comment type="cofactor">
    <cofactor evidence="1">
        <name>Mn(2+)</name>
        <dbReference type="ChEBI" id="CHEBI:29035"/>
    </cofactor>
</comment>
<dbReference type="Gene3D" id="3.40.50.20">
    <property type="match status" value="1"/>
</dbReference>
<feature type="compositionally biased region" description="Basic and acidic residues" evidence="17">
    <location>
        <begin position="448"/>
        <end position="460"/>
    </location>
</feature>
<dbReference type="GO" id="GO:0005524">
    <property type="term" value="F:ATP binding"/>
    <property type="evidence" value="ECO:0007669"/>
    <property type="project" value="UniProtKB-UniRule"/>
</dbReference>
<evidence type="ECO:0000313" key="19">
    <source>
        <dbReference type="EMBL" id="RAI28055.1"/>
    </source>
</evidence>
<dbReference type="InterPro" id="IPR011054">
    <property type="entry name" value="Rudment_hybrid_motif"/>
</dbReference>
<dbReference type="RefSeq" id="WP_111433844.1">
    <property type="nucleotide sequence ID" value="NZ_JACIGG010000013.1"/>
</dbReference>
<dbReference type="Pfam" id="PF02844">
    <property type="entry name" value="GARS_N"/>
    <property type="match status" value="1"/>
</dbReference>
<dbReference type="PROSITE" id="PS00184">
    <property type="entry name" value="GARS"/>
    <property type="match status" value="1"/>
</dbReference>
<dbReference type="InterPro" id="IPR011761">
    <property type="entry name" value="ATP-grasp"/>
</dbReference>
<dbReference type="InterPro" id="IPR020561">
    <property type="entry name" value="PRibGlycinamid_synth_ATP-grasp"/>
</dbReference>
<dbReference type="Pfam" id="PF01071">
    <property type="entry name" value="GARS_A"/>
    <property type="match status" value="1"/>
</dbReference>
<evidence type="ECO:0000256" key="17">
    <source>
        <dbReference type="SAM" id="MobiDB-lite"/>
    </source>
</evidence>
<dbReference type="EC" id="6.3.4.13" evidence="4 15"/>
<dbReference type="PROSITE" id="PS50975">
    <property type="entry name" value="ATP_GRASP"/>
    <property type="match status" value="1"/>
</dbReference>
<keyword evidence="8 15" id="KW-0658">Purine biosynthesis</keyword>
<evidence type="ECO:0000259" key="18">
    <source>
        <dbReference type="PROSITE" id="PS50975"/>
    </source>
</evidence>
<dbReference type="Gene3D" id="3.90.600.10">
    <property type="entry name" value="Phosphoribosylglycinamide synthetase, C-terminal domain"/>
    <property type="match status" value="1"/>
</dbReference>
<feature type="domain" description="ATP-grasp" evidence="18">
    <location>
        <begin position="107"/>
        <end position="309"/>
    </location>
</feature>
<dbReference type="Gene3D" id="3.30.470.20">
    <property type="entry name" value="ATP-grasp fold, B domain"/>
    <property type="match status" value="1"/>
</dbReference>
<keyword evidence="6" id="KW-0479">Metal-binding</keyword>
<dbReference type="SUPFAM" id="SSF52440">
    <property type="entry name" value="PreATP-grasp domain"/>
    <property type="match status" value="1"/>
</dbReference>
<comment type="catalytic activity">
    <reaction evidence="15">
        <text>5-phospho-beta-D-ribosylamine + glycine + ATP = N(1)-(5-phospho-beta-D-ribosyl)glycinamide + ADP + phosphate + H(+)</text>
        <dbReference type="Rhea" id="RHEA:17453"/>
        <dbReference type="ChEBI" id="CHEBI:15378"/>
        <dbReference type="ChEBI" id="CHEBI:30616"/>
        <dbReference type="ChEBI" id="CHEBI:43474"/>
        <dbReference type="ChEBI" id="CHEBI:57305"/>
        <dbReference type="ChEBI" id="CHEBI:58681"/>
        <dbReference type="ChEBI" id="CHEBI:143788"/>
        <dbReference type="ChEBI" id="CHEBI:456216"/>
        <dbReference type="EC" id="6.3.4.13"/>
    </reaction>
</comment>
<dbReference type="PANTHER" id="PTHR43472:SF1">
    <property type="entry name" value="PHOSPHORIBOSYLAMINE--GLYCINE LIGASE, CHLOROPLASTIC"/>
    <property type="match status" value="1"/>
</dbReference>
<feature type="region of interest" description="Disordered" evidence="17">
    <location>
        <begin position="209"/>
        <end position="229"/>
    </location>
</feature>
<evidence type="ECO:0000256" key="9">
    <source>
        <dbReference type="ARBA" id="ARBA00022840"/>
    </source>
</evidence>
<keyword evidence="9 16" id="KW-0067">ATP-binding</keyword>
<evidence type="ECO:0000256" key="6">
    <source>
        <dbReference type="ARBA" id="ARBA00022723"/>
    </source>
</evidence>
<dbReference type="FunFam" id="3.90.600.10:FF:000001">
    <property type="entry name" value="Trifunctional purine biosynthetic protein adenosine-3"/>
    <property type="match status" value="1"/>
</dbReference>
<dbReference type="SMART" id="SM01210">
    <property type="entry name" value="GARS_C"/>
    <property type="match status" value="1"/>
</dbReference>
<dbReference type="InterPro" id="IPR013815">
    <property type="entry name" value="ATP_grasp_subdomain_1"/>
</dbReference>
<evidence type="ECO:0000256" key="4">
    <source>
        <dbReference type="ARBA" id="ARBA00013255"/>
    </source>
</evidence>
<dbReference type="InterPro" id="IPR020560">
    <property type="entry name" value="PRibGlycinamide_synth_C-dom"/>
</dbReference>
<dbReference type="SUPFAM" id="SSF51246">
    <property type="entry name" value="Rudiment single hybrid motif"/>
    <property type="match status" value="1"/>
</dbReference>
<dbReference type="SUPFAM" id="SSF56059">
    <property type="entry name" value="Glutathione synthetase ATP-binding domain-like"/>
    <property type="match status" value="1"/>
</dbReference>